<dbReference type="GO" id="GO:0005829">
    <property type="term" value="C:cytosol"/>
    <property type="evidence" value="ECO:0007669"/>
    <property type="project" value="TreeGrafter"/>
</dbReference>
<evidence type="ECO:0000256" key="6">
    <source>
        <dbReference type="ARBA" id="ARBA00022840"/>
    </source>
</evidence>
<dbReference type="SUPFAM" id="SSF53613">
    <property type="entry name" value="Ribokinase-like"/>
    <property type="match status" value="1"/>
</dbReference>
<dbReference type="HOGENOM" id="CLU_020520_0_1_0"/>
<dbReference type="InterPro" id="IPR029056">
    <property type="entry name" value="Ribokinase-like"/>
</dbReference>
<dbReference type="Pfam" id="PF08543">
    <property type="entry name" value="Phos_pyr_kin"/>
    <property type="match status" value="1"/>
</dbReference>
<comment type="pathway">
    <text evidence="1">Cofactor biosynthesis; thiamine diphosphate biosynthesis.</text>
</comment>
<dbReference type="GO" id="GO:0008972">
    <property type="term" value="F:phosphomethylpyrimidine kinase activity"/>
    <property type="evidence" value="ECO:0007669"/>
    <property type="project" value="InterPro"/>
</dbReference>
<organism evidence="8 9">
    <name type="scientific">Deferribacter desulfuricans (strain DSM 14783 / JCM 11476 / NBRC 101012 / SSM1)</name>
    <dbReference type="NCBI Taxonomy" id="639282"/>
    <lineage>
        <taxon>Bacteria</taxon>
        <taxon>Pseudomonadati</taxon>
        <taxon>Deferribacterota</taxon>
        <taxon>Deferribacteres</taxon>
        <taxon>Deferribacterales</taxon>
        <taxon>Deferribacteraceae</taxon>
        <taxon>Deferribacter</taxon>
    </lineage>
</organism>
<dbReference type="AlphaFoldDB" id="D3P9R4"/>
<dbReference type="PANTHER" id="PTHR20858:SF17">
    <property type="entry name" value="HYDROXYMETHYLPYRIMIDINE_PHOSPHOMETHYLPYRIMIDINE KINASE THI20-RELATED"/>
    <property type="match status" value="1"/>
</dbReference>
<evidence type="ECO:0000256" key="3">
    <source>
        <dbReference type="ARBA" id="ARBA00022679"/>
    </source>
</evidence>
<dbReference type="InterPro" id="IPR013749">
    <property type="entry name" value="PM/HMP-P_kinase-1"/>
</dbReference>
<reference evidence="8 9" key="1">
    <citation type="journal article" date="2010" name="DNA Res.">
        <title>Bacterial lifestyle in a deep-sea hydrothermal vent chimney revealed by the genome sequence of the thermophilic bacterium Deferribacter desulfuricans SSM1.</title>
        <authorList>
            <person name="Takaki Y."/>
            <person name="Shimamura S."/>
            <person name="Nakagawa S."/>
            <person name="Fukuhara Y."/>
            <person name="Horikawa H."/>
            <person name="Ankai A."/>
            <person name="Harada T."/>
            <person name="Hosoyama A."/>
            <person name="Oguchi A."/>
            <person name="Fukui S."/>
            <person name="Fujita N."/>
            <person name="Takami H."/>
            <person name="Takai K."/>
        </authorList>
    </citation>
    <scope>NUCLEOTIDE SEQUENCE [LARGE SCALE GENOMIC DNA]</scope>
    <source>
        <strain evidence="9">DSM 14783 / JCM 11476 / NBRC 101012 / SSM1</strain>
    </source>
</reference>
<dbReference type="NCBIfam" id="TIGR00097">
    <property type="entry name" value="HMP-P_kinase"/>
    <property type="match status" value="1"/>
</dbReference>
<accession>D3P9R4</accession>
<keyword evidence="3 8" id="KW-0808">Transferase</keyword>
<sequence length="262" mass="28396">MGNSIPVVLTIAGSDGSSGAGIQADLKTFSALGVYGLTVITAITIQNTRQVKQIHPVSLNLLKEQLDILYADFDISYVKIGMLATKDIAEFTLNYLKEKNSKYIIDPVLKSSSGTPLFEGNAEKIVNGAYLITPNLDEASILAEVKIQTIEDMEQAAKLIYNQGAQNVLLKGGHLKGDKAIDILYDGKGFEYFIADKIKTKNTHGTGCTLSSAITSYLARGENLVISIRKAKEFLLKSMQRAKGLNLGKGRGPLIHFEDVAQ</sequence>
<dbReference type="KEGG" id="ddf:DEFDS_2003"/>
<dbReference type="FunFam" id="3.40.1190.20:FF:000003">
    <property type="entry name" value="Phosphomethylpyrimidine kinase ThiD"/>
    <property type="match status" value="1"/>
</dbReference>
<evidence type="ECO:0000313" key="8">
    <source>
        <dbReference type="EMBL" id="BAI81454.1"/>
    </source>
</evidence>
<dbReference type="GO" id="GO:0008902">
    <property type="term" value="F:hydroxymethylpyrimidine kinase activity"/>
    <property type="evidence" value="ECO:0007669"/>
    <property type="project" value="UniProtKB-EC"/>
</dbReference>
<evidence type="ECO:0000256" key="2">
    <source>
        <dbReference type="ARBA" id="ARBA00012135"/>
    </source>
</evidence>
<dbReference type="GO" id="GO:0005524">
    <property type="term" value="F:ATP binding"/>
    <property type="evidence" value="ECO:0007669"/>
    <property type="project" value="UniProtKB-KW"/>
</dbReference>
<dbReference type="Proteomes" id="UP000001520">
    <property type="component" value="Chromosome"/>
</dbReference>
<evidence type="ECO:0000256" key="4">
    <source>
        <dbReference type="ARBA" id="ARBA00022741"/>
    </source>
</evidence>
<dbReference type="CDD" id="cd01169">
    <property type="entry name" value="HMPP_kinase"/>
    <property type="match status" value="1"/>
</dbReference>
<gene>
    <name evidence="8" type="primary">thiD</name>
    <name evidence="8" type="ordered locus">DEFDS_2003</name>
</gene>
<dbReference type="STRING" id="639282.DEFDS_2003"/>
<evidence type="ECO:0000313" key="9">
    <source>
        <dbReference type="Proteomes" id="UP000001520"/>
    </source>
</evidence>
<keyword evidence="4" id="KW-0547">Nucleotide-binding</keyword>
<evidence type="ECO:0000259" key="7">
    <source>
        <dbReference type="Pfam" id="PF08543"/>
    </source>
</evidence>
<proteinExistence type="predicted"/>
<dbReference type="eggNOG" id="COG0351">
    <property type="taxonomic scope" value="Bacteria"/>
</dbReference>
<evidence type="ECO:0000256" key="5">
    <source>
        <dbReference type="ARBA" id="ARBA00022777"/>
    </source>
</evidence>
<evidence type="ECO:0000256" key="1">
    <source>
        <dbReference type="ARBA" id="ARBA00004948"/>
    </source>
</evidence>
<dbReference type="EC" id="2.7.1.49" evidence="2"/>
<dbReference type="RefSeq" id="WP_013008699.1">
    <property type="nucleotide sequence ID" value="NC_013939.1"/>
</dbReference>
<dbReference type="GO" id="GO:0009228">
    <property type="term" value="P:thiamine biosynthetic process"/>
    <property type="evidence" value="ECO:0007669"/>
    <property type="project" value="InterPro"/>
</dbReference>
<dbReference type="Gene3D" id="3.40.1190.20">
    <property type="match status" value="1"/>
</dbReference>
<dbReference type="EMBL" id="AP011529">
    <property type="protein sequence ID" value="BAI81454.1"/>
    <property type="molecule type" value="Genomic_DNA"/>
</dbReference>
<feature type="domain" description="Pyridoxamine kinase/Phosphomethylpyrimidine kinase" evidence="7">
    <location>
        <begin position="15"/>
        <end position="254"/>
    </location>
</feature>
<dbReference type="PANTHER" id="PTHR20858">
    <property type="entry name" value="PHOSPHOMETHYLPYRIMIDINE KINASE"/>
    <property type="match status" value="1"/>
</dbReference>
<keyword evidence="5 8" id="KW-0418">Kinase</keyword>
<keyword evidence="6" id="KW-0067">ATP-binding</keyword>
<dbReference type="InterPro" id="IPR004399">
    <property type="entry name" value="HMP/HMP-P_kinase_dom"/>
</dbReference>
<keyword evidence="9" id="KW-1185">Reference proteome</keyword>
<name>D3P9R4_DEFDS</name>
<protein>
    <recommendedName>
        <fullName evidence="2">hydroxymethylpyrimidine kinase</fullName>
        <ecNumber evidence="2">2.7.1.49</ecNumber>
    </recommendedName>
</protein>